<feature type="domain" description="Tyrosine specific protein phosphatases" evidence="12">
    <location>
        <begin position="678"/>
        <end position="750"/>
    </location>
</feature>
<dbReference type="OrthoDB" id="9880441at2759"/>
<dbReference type="Proteomes" id="UP000594262">
    <property type="component" value="Unplaced"/>
</dbReference>
<dbReference type="PRINTS" id="PR00700">
    <property type="entry name" value="PRTYPHPHTASE"/>
</dbReference>
<dbReference type="GO" id="GO:0030659">
    <property type="term" value="C:cytoplasmic vesicle membrane"/>
    <property type="evidence" value="ECO:0007669"/>
    <property type="project" value="UniProtKB-SubCell"/>
</dbReference>
<feature type="signal peptide" evidence="10">
    <location>
        <begin position="1"/>
        <end position="22"/>
    </location>
</feature>
<keyword evidence="14" id="KW-1185">Reference proteome</keyword>
<evidence type="ECO:0008006" key="15">
    <source>
        <dbReference type="Google" id="ProtNLM"/>
    </source>
</evidence>
<proteinExistence type="predicted"/>
<evidence type="ECO:0000259" key="12">
    <source>
        <dbReference type="PROSITE" id="PS50056"/>
    </source>
</evidence>
<evidence type="ECO:0000256" key="7">
    <source>
        <dbReference type="ARBA" id="ARBA00023329"/>
    </source>
</evidence>
<evidence type="ECO:0000256" key="5">
    <source>
        <dbReference type="ARBA" id="ARBA00023136"/>
    </source>
</evidence>
<evidence type="ECO:0000256" key="6">
    <source>
        <dbReference type="ARBA" id="ARBA00023180"/>
    </source>
</evidence>
<keyword evidence="7" id="KW-0968">Cytoplasmic vesicle</keyword>
<feature type="compositionally biased region" description="Basic and acidic residues" evidence="8">
    <location>
        <begin position="227"/>
        <end position="260"/>
    </location>
</feature>
<dbReference type="AlphaFoldDB" id="A0A7M5WVY1"/>
<keyword evidence="2 9" id="KW-0812">Transmembrane</keyword>
<accession>A0A7M5WVY1</accession>
<dbReference type="FunFam" id="3.90.190.10:FF:000017">
    <property type="entry name" value="receptor-type tyrosine-protein phosphatase-like N isoform X2"/>
    <property type="match status" value="1"/>
</dbReference>
<feature type="chain" id="PRO_5029618165" description="Receptor-type tyrosine-protein phosphatase N2" evidence="10">
    <location>
        <begin position="23"/>
        <end position="769"/>
    </location>
</feature>
<feature type="domain" description="Tyrosine-protein phosphatase" evidence="11">
    <location>
        <begin position="499"/>
        <end position="759"/>
    </location>
</feature>
<evidence type="ECO:0000256" key="4">
    <source>
        <dbReference type="ARBA" id="ARBA00022989"/>
    </source>
</evidence>
<dbReference type="InterPro" id="IPR016130">
    <property type="entry name" value="Tyr_Pase_AS"/>
</dbReference>
<dbReference type="GO" id="GO:0030141">
    <property type="term" value="C:secretory granule"/>
    <property type="evidence" value="ECO:0007669"/>
    <property type="project" value="InterPro"/>
</dbReference>
<dbReference type="PANTHER" id="PTHR46106">
    <property type="entry name" value="IA-2 PROTEIN TYROSINE PHOSPHATASE, ISOFORM C"/>
    <property type="match status" value="1"/>
</dbReference>
<evidence type="ECO:0000256" key="3">
    <source>
        <dbReference type="ARBA" id="ARBA00022729"/>
    </source>
</evidence>
<sequence length="769" mass="87861">MLLLLHLFFAFLTIFEVNCSIADNDGCKVLVCKLLTSVCREDPNCPNEKVFFLSCLQKHVTRGQQDCLFSPSQNEENASYQTVPSYQLRDSSEVNHRKESQYQNLYSRDFTDNSDNGKDNLKRGTDTIDQETEQKRKEVLRVYDLYKKHSLKESLYSLKHKVDGLISNQDTYYQTNTENTDSDSSVRVQTLQKAIKLLKDSIKTHSNQDQQVGKTDKKDTVSTNQHKSIDTHNNEDKKKDSKKEVIETKKTSKAPGREEVAVPVYTQLDKKSTEDKSTQQLVIELANQAKKEEAGTLADILKRSFADSDSTFSLQHINDNKVTYQLVSRELSADSVATKLNSDNKFVKDVEDQSGLRIVRASTTPNKNSSGSEPSVLEETERSVLKGHITIFAAVVGTCTLALVVAAVAVCLIKRRNKEDGLFAFKKQEAVQDYQELCRTQMSVANARSDDEDEDNEQDKSNTMRHNWYDEQFPYNMDIGTGHVILDYMEDHLRNENRLNKEWEALCSYKADDAETTVGSDSKNTTKNRYRNVLPYDRTRVKLREVLNVFHCDYINANYITDVDPNHPDYIATQGPLDNTVADFWQMIWEQGVVVIVNLTKLSDMGLPQCHRYWPENGSEIFHIYEVHLISEHIWCDDYLVRSLYLKNLQTGETRTITQFHYLTWPDLSIPDSAKPLLEFRRKVNKCYRGQACPIIVHCNNGVGRTGTYILLDMVLNKMVKGAKEIDIAATLEHLRDQRPDMVKTKGQFEFSLTAMAEEVSAILSAAPK</sequence>
<feature type="region of interest" description="Disordered" evidence="8">
    <location>
        <begin position="445"/>
        <end position="465"/>
    </location>
</feature>
<keyword evidence="5 9" id="KW-0472">Membrane</keyword>
<dbReference type="PROSITE" id="PS00383">
    <property type="entry name" value="TYR_PHOSPHATASE_1"/>
    <property type="match status" value="1"/>
</dbReference>
<evidence type="ECO:0000313" key="14">
    <source>
        <dbReference type="Proteomes" id="UP000594262"/>
    </source>
</evidence>
<evidence type="ECO:0000256" key="10">
    <source>
        <dbReference type="SAM" id="SignalP"/>
    </source>
</evidence>
<name>A0A7M5WVY1_9CNID</name>
<dbReference type="InterPro" id="IPR000242">
    <property type="entry name" value="PTP_cat"/>
</dbReference>
<dbReference type="Gene3D" id="3.90.190.10">
    <property type="entry name" value="Protein tyrosine phosphatase superfamily"/>
    <property type="match status" value="1"/>
</dbReference>
<dbReference type="InterPro" id="IPR029021">
    <property type="entry name" value="Prot-tyrosine_phosphatase-like"/>
</dbReference>
<evidence type="ECO:0000256" key="2">
    <source>
        <dbReference type="ARBA" id="ARBA00022692"/>
    </source>
</evidence>
<dbReference type="Pfam" id="PF00102">
    <property type="entry name" value="Y_phosphatase"/>
    <property type="match status" value="1"/>
</dbReference>
<dbReference type="InterPro" id="IPR000387">
    <property type="entry name" value="Tyr_Pase_dom"/>
</dbReference>
<feature type="region of interest" description="Disordered" evidence="8">
    <location>
        <begin position="106"/>
        <end position="132"/>
    </location>
</feature>
<dbReference type="RefSeq" id="XP_066932424.1">
    <property type="nucleotide sequence ID" value="XM_067076323.1"/>
</dbReference>
<feature type="compositionally biased region" description="Basic and acidic residues" evidence="8">
    <location>
        <begin position="109"/>
        <end position="132"/>
    </location>
</feature>
<dbReference type="PROSITE" id="PS50055">
    <property type="entry name" value="TYR_PHOSPHATASE_PTP"/>
    <property type="match status" value="1"/>
</dbReference>
<protein>
    <recommendedName>
        <fullName evidence="15">Receptor-type tyrosine-protein phosphatase N2</fullName>
    </recommendedName>
</protein>
<dbReference type="GO" id="GO:0004725">
    <property type="term" value="F:protein tyrosine phosphatase activity"/>
    <property type="evidence" value="ECO:0007669"/>
    <property type="project" value="InterPro"/>
</dbReference>
<dbReference type="InterPro" id="IPR033522">
    <property type="entry name" value="IA-2/IA-2_beta"/>
</dbReference>
<keyword evidence="6" id="KW-0325">Glycoprotein</keyword>
<evidence type="ECO:0000313" key="13">
    <source>
        <dbReference type="EnsemblMetazoa" id="CLYHEMP013897.1"/>
    </source>
</evidence>
<dbReference type="GO" id="GO:0045202">
    <property type="term" value="C:synapse"/>
    <property type="evidence" value="ECO:0007669"/>
    <property type="project" value="TreeGrafter"/>
</dbReference>
<feature type="region of interest" description="Disordered" evidence="8">
    <location>
        <begin position="205"/>
        <end position="260"/>
    </location>
</feature>
<dbReference type="GO" id="GO:0051046">
    <property type="term" value="P:regulation of secretion"/>
    <property type="evidence" value="ECO:0007669"/>
    <property type="project" value="TreeGrafter"/>
</dbReference>
<feature type="compositionally biased region" description="Polar residues" evidence="8">
    <location>
        <begin position="361"/>
        <end position="373"/>
    </location>
</feature>
<dbReference type="PROSITE" id="PS50056">
    <property type="entry name" value="TYR_PHOSPHATASE_2"/>
    <property type="match status" value="1"/>
</dbReference>
<keyword evidence="3 10" id="KW-0732">Signal</keyword>
<dbReference type="InterPro" id="IPR003595">
    <property type="entry name" value="Tyr_Pase_cat"/>
</dbReference>
<evidence type="ECO:0000256" key="1">
    <source>
        <dbReference type="ARBA" id="ARBA00004358"/>
    </source>
</evidence>
<dbReference type="EnsemblMetazoa" id="CLYHEMT013897.1">
    <property type="protein sequence ID" value="CLYHEMP013897.1"/>
    <property type="gene ID" value="CLYHEMG013897"/>
</dbReference>
<evidence type="ECO:0000256" key="8">
    <source>
        <dbReference type="SAM" id="MobiDB-lite"/>
    </source>
</evidence>
<evidence type="ECO:0000259" key="11">
    <source>
        <dbReference type="PROSITE" id="PS50055"/>
    </source>
</evidence>
<dbReference type="GeneID" id="136820086"/>
<keyword evidence="4 9" id="KW-1133">Transmembrane helix</keyword>
<comment type="subcellular location">
    <subcellularLocation>
        <location evidence="1">Cytoplasmic vesicle membrane</location>
        <topology evidence="1">Single-pass type I membrane protein</topology>
    </subcellularLocation>
</comment>
<reference evidence="13" key="1">
    <citation type="submission" date="2021-01" db="UniProtKB">
        <authorList>
            <consortium name="EnsemblMetazoa"/>
        </authorList>
    </citation>
    <scope>IDENTIFICATION</scope>
</reference>
<dbReference type="SMART" id="SM00404">
    <property type="entry name" value="PTPc_motif"/>
    <property type="match status" value="1"/>
</dbReference>
<dbReference type="SMART" id="SM00194">
    <property type="entry name" value="PTPc"/>
    <property type="match status" value="1"/>
</dbReference>
<dbReference type="SUPFAM" id="SSF52799">
    <property type="entry name" value="(Phosphotyrosine protein) phosphatases II"/>
    <property type="match status" value="1"/>
</dbReference>
<organism evidence="13 14">
    <name type="scientific">Clytia hemisphaerica</name>
    <dbReference type="NCBI Taxonomy" id="252671"/>
    <lineage>
        <taxon>Eukaryota</taxon>
        <taxon>Metazoa</taxon>
        <taxon>Cnidaria</taxon>
        <taxon>Hydrozoa</taxon>
        <taxon>Hydroidolina</taxon>
        <taxon>Leptothecata</taxon>
        <taxon>Obeliida</taxon>
        <taxon>Clytiidae</taxon>
        <taxon>Clytia</taxon>
    </lineage>
</organism>
<feature type="region of interest" description="Disordered" evidence="8">
    <location>
        <begin position="359"/>
        <end position="379"/>
    </location>
</feature>
<feature type="transmembrane region" description="Helical" evidence="9">
    <location>
        <begin position="391"/>
        <end position="413"/>
    </location>
</feature>
<dbReference type="PANTHER" id="PTHR46106:SF4">
    <property type="entry name" value="IA-2 PROTEIN TYROSINE PHOSPHATASE, ISOFORM C"/>
    <property type="match status" value="1"/>
</dbReference>
<evidence type="ECO:0000256" key="9">
    <source>
        <dbReference type="SAM" id="Phobius"/>
    </source>
</evidence>